<evidence type="ECO:0000256" key="1">
    <source>
        <dbReference type="SAM" id="Phobius"/>
    </source>
</evidence>
<feature type="transmembrane region" description="Helical" evidence="1">
    <location>
        <begin position="12"/>
        <end position="34"/>
    </location>
</feature>
<dbReference type="EMBL" id="BARS01040791">
    <property type="protein sequence ID" value="GAG39534.1"/>
    <property type="molecule type" value="Genomic_DNA"/>
</dbReference>
<accession>X0X8L9</accession>
<protein>
    <submittedName>
        <fullName evidence="2">Uncharacterized protein</fullName>
    </submittedName>
</protein>
<name>X0X8L9_9ZZZZ</name>
<keyword evidence="1" id="KW-0812">Transmembrane</keyword>
<reference evidence="2" key="1">
    <citation type="journal article" date="2014" name="Front. Microbiol.">
        <title>High frequency of phylogenetically diverse reductive dehalogenase-homologous genes in deep subseafloor sedimentary metagenomes.</title>
        <authorList>
            <person name="Kawai M."/>
            <person name="Futagami T."/>
            <person name="Toyoda A."/>
            <person name="Takaki Y."/>
            <person name="Nishi S."/>
            <person name="Hori S."/>
            <person name="Arai W."/>
            <person name="Tsubouchi T."/>
            <person name="Morono Y."/>
            <person name="Uchiyama I."/>
            <person name="Ito T."/>
            <person name="Fujiyama A."/>
            <person name="Inagaki F."/>
            <person name="Takami H."/>
        </authorList>
    </citation>
    <scope>NUCLEOTIDE SEQUENCE</scope>
    <source>
        <strain evidence="2">Expedition CK06-06</strain>
    </source>
</reference>
<dbReference type="AlphaFoldDB" id="X0X8L9"/>
<proteinExistence type="predicted"/>
<keyword evidence="1" id="KW-1133">Transmembrane helix</keyword>
<sequence length="103" mass="11794">MSFIHSIKFRFTLWYLLVLAVLLTALSAGVYFYLSRSLYQSLDDSLELRSTQLVSFPAILESIRQGEFQEELGEIVILSFYADNQSVEWSPPGISIPLSHEFI</sequence>
<comment type="caution">
    <text evidence="2">The sequence shown here is derived from an EMBL/GenBank/DDBJ whole genome shotgun (WGS) entry which is preliminary data.</text>
</comment>
<organism evidence="2">
    <name type="scientific">marine sediment metagenome</name>
    <dbReference type="NCBI Taxonomy" id="412755"/>
    <lineage>
        <taxon>unclassified sequences</taxon>
        <taxon>metagenomes</taxon>
        <taxon>ecological metagenomes</taxon>
    </lineage>
</organism>
<feature type="non-terminal residue" evidence="2">
    <location>
        <position position="103"/>
    </location>
</feature>
<evidence type="ECO:0000313" key="2">
    <source>
        <dbReference type="EMBL" id="GAG39534.1"/>
    </source>
</evidence>
<gene>
    <name evidence="2" type="ORF">S01H1_62135</name>
</gene>
<keyword evidence="1" id="KW-0472">Membrane</keyword>